<name>A0ABW6C050_9BACT</name>
<dbReference type="NCBIfam" id="TIGR02436">
    <property type="entry name" value="four helix bundle protein"/>
    <property type="match status" value="1"/>
</dbReference>
<accession>A0ABW6C050</accession>
<proteinExistence type="predicted"/>
<protein>
    <submittedName>
        <fullName evidence="1">Four helix bundle protein</fullName>
    </submittedName>
</protein>
<dbReference type="InterPro" id="IPR036583">
    <property type="entry name" value="23S_rRNA_IVS_sf"/>
</dbReference>
<organism evidence="1 2">
    <name type="scientific">Pontibacter toksunensis</name>
    <dbReference type="NCBI Taxonomy" id="1332631"/>
    <lineage>
        <taxon>Bacteria</taxon>
        <taxon>Pseudomonadati</taxon>
        <taxon>Bacteroidota</taxon>
        <taxon>Cytophagia</taxon>
        <taxon>Cytophagales</taxon>
        <taxon>Hymenobacteraceae</taxon>
        <taxon>Pontibacter</taxon>
    </lineage>
</organism>
<dbReference type="InterPro" id="IPR012657">
    <property type="entry name" value="23S_rRNA-intervening_sequence"/>
</dbReference>
<reference evidence="2" key="1">
    <citation type="journal article" date="2019" name="Int. J. Syst. Evol. Microbiol.">
        <title>The Global Catalogue of Microorganisms (GCM) 10K type strain sequencing project: providing services to taxonomists for standard genome sequencing and annotation.</title>
        <authorList>
            <consortium name="The Broad Institute Genomics Platform"/>
            <consortium name="The Broad Institute Genome Sequencing Center for Infectious Disease"/>
            <person name="Wu L."/>
            <person name="Ma J."/>
        </authorList>
    </citation>
    <scope>NUCLEOTIDE SEQUENCE [LARGE SCALE GENOMIC DNA]</scope>
    <source>
        <strain evidence="2">KCTC 23984</strain>
    </source>
</reference>
<sequence length="76" mass="8721">MLAKQVLRSGTSIGANIEEAVAGQSAIDFIHKMSIARKEARESSYWLRLDCCMIRATSQERISRVYMQIVKRLLKY</sequence>
<dbReference type="SUPFAM" id="SSF158446">
    <property type="entry name" value="IVS-encoded protein-like"/>
    <property type="match status" value="1"/>
</dbReference>
<evidence type="ECO:0000313" key="1">
    <source>
        <dbReference type="EMBL" id="MFD3002557.1"/>
    </source>
</evidence>
<dbReference type="Proteomes" id="UP001597641">
    <property type="component" value="Unassembled WGS sequence"/>
</dbReference>
<dbReference type="PANTHER" id="PTHR38471:SF2">
    <property type="entry name" value="FOUR HELIX BUNDLE PROTEIN"/>
    <property type="match status" value="1"/>
</dbReference>
<dbReference type="EMBL" id="JBHUOX010000017">
    <property type="protein sequence ID" value="MFD3002557.1"/>
    <property type="molecule type" value="Genomic_DNA"/>
</dbReference>
<dbReference type="RefSeq" id="WP_377488170.1">
    <property type="nucleotide sequence ID" value="NZ_JBHUOX010000017.1"/>
</dbReference>
<dbReference type="PANTHER" id="PTHR38471">
    <property type="entry name" value="FOUR HELIX BUNDLE PROTEIN"/>
    <property type="match status" value="1"/>
</dbReference>
<evidence type="ECO:0000313" key="2">
    <source>
        <dbReference type="Proteomes" id="UP001597641"/>
    </source>
</evidence>
<comment type="caution">
    <text evidence="1">The sequence shown here is derived from an EMBL/GenBank/DDBJ whole genome shotgun (WGS) entry which is preliminary data.</text>
</comment>
<gene>
    <name evidence="1" type="ORF">ACFS7Z_19450</name>
</gene>
<keyword evidence="2" id="KW-1185">Reference proteome</keyword>
<dbReference type="Gene3D" id="1.20.1440.60">
    <property type="entry name" value="23S rRNA-intervening sequence"/>
    <property type="match status" value="1"/>
</dbReference>
<dbReference type="Pfam" id="PF05635">
    <property type="entry name" value="23S_rRNA_IVP"/>
    <property type="match status" value="1"/>
</dbReference>